<name>A0ABX9XEB8_9PSED</name>
<evidence type="ECO:0000313" key="1">
    <source>
        <dbReference type="EMBL" id="ROZ81565.1"/>
    </source>
</evidence>
<dbReference type="EMBL" id="RKKU01000029">
    <property type="protein sequence ID" value="ROZ81565.1"/>
    <property type="molecule type" value="Genomic_DNA"/>
</dbReference>
<dbReference type="Proteomes" id="UP000275199">
    <property type="component" value="Unassembled WGS sequence"/>
</dbReference>
<protein>
    <recommendedName>
        <fullName evidence="3">Helix-turn-helix domain-containing protein</fullName>
    </recommendedName>
</protein>
<accession>A0ABX9XEB8</accession>
<dbReference type="RefSeq" id="WP_123891034.1">
    <property type="nucleotide sequence ID" value="NZ_RKKU01000029.1"/>
</dbReference>
<comment type="caution">
    <text evidence="1">The sequence shown here is derived from an EMBL/GenBank/DDBJ whole genome shotgun (WGS) entry which is preliminary data.</text>
</comment>
<keyword evidence="2" id="KW-1185">Reference proteome</keyword>
<proteinExistence type="predicted"/>
<evidence type="ECO:0000313" key="2">
    <source>
        <dbReference type="Proteomes" id="UP000275199"/>
    </source>
</evidence>
<sequence length="443" mass="48831">MLEKLIGINAEILSANEKLVLLVFFANFEKRWTGAMTLASLAEQLGLRARLVASAMPLLLDAGFIKARTCYGSFGRPLREFAVNEVKLRALPEARKLRRESIISSGLFLQSPTIKASRLNWSHQLQSLDADEYSSESGEAGSSISPKVRRMIEGRKGYLDASDVLLLALLLAVSDQMGVVKGWSFRQIAAAIGVTQLAVKGRLKKLVRHRVLRRVIPGVAAPIFQRKLESVILLNTNHPLFSSTGRRVSAVINRLIGSEAEWGFVASLLTDSRSNNPLYYGREVMLLRTLPFHAFEQLEFMLLELASKGFECALAEGKIDRASLEVDAKADIARVMRSYDDGSLRSDLVSELIEGLAFLVYLLVQELDGRIRPLLAELGARDKVLMLPGNMTQGYEYIGVLVFPALEPRGFAVEGYGAWEGVVLNEQKISLTALEKAGLAAKV</sequence>
<organism evidence="1 2">
    <name type="scientific">Pseudomonas neustonica</name>
    <dbReference type="NCBI Taxonomy" id="2487346"/>
    <lineage>
        <taxon>Bacteria</taxon>
        <taxon>Pseudomonadati</taxon>
        <taxon>Pseudomonadota</taxon>
        <taxon>Gammaproteobacteria</taxon>
        <taxon>Pseudomonadales</taxon>
        <taxon>Pseudomonadaceae</taxon>
        <taxon>Pseudomonas</taxon>
    </lineage>
</organism>
<reference evidence="1 2" key="1">
    <citation type="submission" date="2018-11" db="EMBL/GenBank/DDBJ databases">
        <authorList>
            <person name="Jang G.I."/>
            <person name="Hwang C.Y."/>
        </authorList>
    </citation>
    <scope>NUCLEOTIDE SEQUENCE [LARGE SCALE GENOMIC DNA]</scope>
    <source>
        <strain evidence="1 2">SSM26</strain>
    </source>
</reference>
<evidence type="ECO:0008006" key="3">
    <source>
        <dbReference type="Google" id="ProtNLM"/>
    </source>
</evidence>
<gene>
    <name evidence="1" type="ORF">EF096_17375</name>
</gene>